<name>A0A7W4YUN5_9BURK</name>
<evidence type="ECO:0000256" key="8">
    <source>
        <dbReference type="ARBA" id="ARBA00023140"/>
    </source>
</evidence>
<evidence type="ECO:0000313" key="14">
    <source>
        <dbReference type="EMBL" id="MBB3010707.1"/>
    </source>
</evidence>
<accession>A0A7W4YUN5</accession>
<evidence type="ECO:0000313" key="15">
    <source>
        <dbReference type="Proteomes" id="UP000578036"/>
    </source>
</evidence>
<dbReference type="InterPro" id="IPR020615">
    <property type="entry name" value="Thiolase_acyl_enz_int_AS"/>
</dbReference>
<dbReference type="InterPro" id="IPR020617">
    <property type="entry name" value="Thiolase_C"/>
</dbReference>
<dbReference type="PANTHER" id="PTHR43853:SF8">
    <property type="entry name" value="3-KETOACYL-COA THIOLASE, PEROXISOMAL"/>
    <property type="match status" value="1"/>
</dbReference>
<dbReference type="InterPro" id="IPR002155">
    <property type="entry name" value="Thiolase"/>
</dbReference>
<evidence type="ECO:0000256" key="7">
    <source>
        <dbReference type="ARBA" id="ARBA00023098"/>
    </source>
</evidence>
<gene>
    <name evidence="14" type="ORF">FHX61_005388</name>
</gene>
<dbReference type="InterPro" id="IPR050215">
    <property type="entry name" value="Thiolase-like_sf_Thiolase"/>
</dbReference>
<sequence>MNEAVIVSTARTGLAKSWKGAFNMTHGATLGGHAVQHAIARAKIEAAEVEDVLMGCANPEGATGANIARQIALRAGCPVTVPGATVNRFCSSGLQTIAMAAQRVIADEGDIFVAGGVESISCVQQEMNRHMVQESWLTKNKPEIYWNMLQTAENVAKRYNISKDRQDEYGVRSQQRAAAAQEAGKFKDEIVPMTVLAGVADKSTGQLVTKEVTIDRDEGIRADTTLEGVSKIRSAVPGGVITAGNASQFSDGASAAVVMNARVAEARGLQPLGVFRGFAVAGCEPDEMGIGPVFAVPKLLKKAGLKVDDIGLWELNEAFAVQVLYCADTLGIPMDRLNVNGGAIAVGHPYGVSGARLVGHALIEGKRRGVKYVVVTMCIGGGQGAAGLFEVL</sequence>
<dbReference type="NCBIfam" id="NF005494">
    <property type="entry name" value="PRK07108.1"/>
    <property type="match status" value="1"/>
</dbReference>
<dbReference type="GO" id="GO:0006635">
    <property type="term" value="P:fatty acid beta-oxidation"/>
    <property type="evidence" value="ECO:0007669"/>
    <property type="project" value="TreeGrafter"/>
</dbReference>
<evidence type="ECO:0000256" key="1">
    <source>
        <dbReference type="ARBA" id="ARBA00004275"/>
    </source>
</evidence>
<keyword evidence="9 11" id="KW-0012">Acyltransferase</keyword>
<evidence type="ECO:0000256" key="2">
    <source>
        <dbReference type="ARBA" id="ARBA00005189"/>
    </source>
</evidence>
<comment type="pathway">
    <text evidence="2">Lipid metabolism.</text>
</comment>
<evidence type="ECO:0000256" key="9">
    <source>
        <dbReference type="ARBA" id="ARBA00023315"/>
    </source>
</evidence>
<dbReference type="CDD" id="cd00751">
    <property type="entry name" value="thiolase"/>
    <property type="match status" value="1"/>
</dbReference>
<evidence type="ECO:0000259" key="12">
    <source>
        <dbReference type="Pfam" id="PF00108"/>
    </source>
</evidence>
<reference evidence="14 15" key="1">
    <citation type="submission" date="2020-08" db="EMBL/GenBank/DDBJ databases">
        <title>Genomic Encyclopedia of Type Strains, Phase IV (KMG-V): Genome sequencing to study the core and pangenomes of soil and plant-associated prokaryotes.</title>
        <authorList>
            <person name="Whitman W."/>
        </authorList>
    </citation>
    <scope>NUCLEOTIDE SEQUENCE [LARGE SCALE GENOMIC DNA]</scope>
    <source>
        <strain evidence="14 15">SLV-2362</strain>
    </source>
</reference>
<keyword evidence="6" id="KW-0809">Transit peptide</keyword>
<dbReference type="GO" id="GO:0005737">
    <property type="term" value="C:cytoplasm"/>
    <property type="evidence" value="ECO:0007669"/>
    <property type="project" value="UniProtKB-ARBA"/>
</dbReference>
<dbReference type="InterPro" id="IPR020613">
    <property type="entry name" value="Thiolase_CS"/>
</dbReference>
<protein>
    <submittedName>
        <fullName evidence="14">Acetyl-CoA C-acetyltransferase</fullName>
        <ecNumber evidence="14">2.3.1.9</ecNumber>
    </submittedName>
</protein>
<dbReference type="GO" id="GO:0010124">
    <property type="term" value="P:phenylacetate catabolic process"/>
    <property type="evidence" value="ECO:0007669"/>
    <property type="project" value="TreeGrafter"/>
</dbReference>
<keyword evidence="7" id="KW-0443">Lipid metabolism</keyword>
<keyword evidence="8" id="KW-0576">Peroxisome</keyword>
<evidence type="ECO:0000256" key="3">
    <source>
        <dbReference type="ARBA" id="ARBA00010982"/>
    </source>
</evidence>
<dbReference type="RefSeq" id="WP_092316428.1">
    <property type="nucleotide sequence ID" value="NZ_FMAD01000013.1"/>
</dbReference>
<dbReference type="InterPro" id="IPR020616">
    <property type="entry name" value="Thiolase_N"/>
</dbReference>
<dbReference type="Pfam" id="PF02803">
    <property type="entry name" value="Thiolase_C"/>
    <property type="match status" value="1"/>
</dbReference>
<dbReference type="GO" id="GO:0003985">
    <property type="term" value="F:acetyl-CoA C-acetyltransferase activity"/>
    <property type="evidence" value="ECO:0007669"/>
    <property type="project" value="UniProtKB-EC"/>
</dbReference>
<dbReference type="EC" id="2.3.1.9" evidence="14"/>
<feature type="domain" description="Thiolase N-terminal" evidence="12">
    <location>
        <begin position="5"/>
        <end position="261"/>
    </location>
</feature>
<dbReference type="SUPFAM" id="SSF53901">
    <property type="entry name" value="Thiolase-like"/>
    <property type="match status" value="2"/>
</dbReference>
<organism evidence="14 15">
    <name type="scientific">Cupriavidus alkaliphilus</name>
    <dbReference type="NCBI Taxonomy" id="942866"/>
    <lineage>
        <taxon>Bacteria</taxon>
        <taxon>Pseudomonadati</taxon>
        <taxon>Pseudomonadota</taxon>
        <taxon>Betaproteobacteria</taxon>
        <taxon>Burkholderiales</taxon>
        <taxon>Burkholderiaceae</taxon>
        <taxon>Cupriavidus</taxon>
    </lineage>
</organism>
<dbReference type="PROSITE" id="PS00098">
    <property type="entry name" value="THIOLASE_1"/>
    <property type="match status" value="1"/>
</dbReference>
<feature type="domain" description="Thiolase C-terminal" evidence="13">
    <location>
        <begin position="270"/>
        <end position="390"/>
    </location>
</feature>
<dbReference type="PANTHER" id="PTHR43853">
    <property type="entry name" value="3-KETOACYL-COA THIOLASE, PEROXISOMAL"/>
    <property type="match status" value="1"/>
</dbReference>
<dbReference type="EMBL" id="JACHWF010000009">
    <property type="protein sequence ID" value="MBB3010707.1"/>
    <property type="molecule type" value="Genomic_DNA"/>
</dbReference>
<evidence type="ECO:0000256" key="10">
    <source>
        <dbReference type="PIRSR" id="PIRSR000429-1"/>
    </source>
</evidence>
<dbReference type="AlphaFoldDB" id="A0A7W4YUN5"/>
<evidence type="ECO:0000256" key="6">
    <source>
        <dbReference type="ARBA" id="ARBA00022946"/>
    </source>
</evidence>
<dbReference type="Proteomes" id="UP000578036">
    <property type="component" value="Unassembled WGS sequence"/>
</dbReference>
<proteinExistence type="inferred from homology"/>
<comment type="subcellular location">
    <subcellularLocation>
        <location evidence="1">Peroxisome</location>
    </subcellularLocation>
</comment>
<comment type="caution">
    <text evidence="14">The sequence shown here is derived from an EMBL/GenBank/DDBJ whole genome shotgun (WGS) entry which is preliminary data.</text>
</comment>
<keyword evidence="15" id="KW-1185">Reference proteome</keyword>
<dbReference type="InterPro" id="IPR016039">
    <property type="entry name" value="Thiolase-like"/>
</dbReference>
<dbReference type="Gene3D" id="3.40.47.10">
    <property type="match status" value="1"/>
</dbReference>
<dbReference type="NCBIfam" id="TIGR01930">
    <property type="entry name" value="AcCoA-C-Actrans"/>
    <property type="match status" value="1"/>
</dbReference>
<comment type="similarity">
    <text evidence="3 11">Belongs to the thiolase-like superfamily. Thiolase family.</text>
</comment>
<keyword evidence="4 11" id="KW-0808">Transferase</keyword>
<evidence type="ECO:0000256" key="11">
    <source>
        <dbReference type="RuleBase" id="RU003557"/>
    </source>
</evidence>
<feature type="active site" description="Acyl-thioester intermediate" evidence="10">
    <location>
        <position position="90"/>
    </location>
</feature>
<dbReference type="PIRSF" id="PIRSF000429">
    <property type="entry name" value="Ac-CoA_Ac_transf"/>
    <property type="match status" value="1"/>
</dbReference>
<dbReference type="Pfam" id="PF00108">
    <property type="entry name" value="Thiolase_N"/>
    <property type="match status" value="1"/>
</dbReference>
<keyword evidence="5" id="KW-0276">Fatty acid metabolism</keyword>
<dbReference type="FunFam" id="3.40.47.10:FF:000010">
    <property type="entry name" value="Acetyl-CoA acetyltransferase (Thiolase)"/>
    <property type="match status" value="1"/>
</dbReference>
<evidence type="ECO:0000256" key="5">
    <source>
        <dbReference type="ARBA" id="ARBA00022832"/>
    </source>
</evidence>
<dbReference type="PROSITE" id="PS00737">
    <property type="entry name" value="THIOLASE_2"/>
    <property type="match status" value="1"/>
</dbReference>
<feature type="active site" description="Proton acceptor" evidence="10">
    <location>
        <position position="348"/>
    </location>
</feature>
<evidence type="ECO:0000256" key="4">
    <source>
        <dbReference type="ARBA" id="ARBA00022679"/>
    </source>
</evidence>
<evidence type="ECO:0000259" key="13">
    <source>
        <dbReference type="Pfam" id="PF02803"/>
    </source>
</evidence>
<feature type="active site" description="Proton acceptor" evidence="10">
    <location>
        <position position="378"/>
    </location>
</feature>